<keyword evidence="5" id="KW-0862">Zinc</keyword>
<dbReference type="Pfam" id="PF00096">
    <property type="entry name" value="zf-C2H2"/>
    <property type="match status" value="1"/>
</dbReference>
<keyword evidence="6" id="KW-0539">Nucleus</keyword>
<feature type="compositionally biased region" description="Polar residues" evidence="7">
    <location>
        <begin position="201"/>
        <end position="213"/>
    </location>
</feature>
<gene>
    <name evidence="8" type="ORF">CTOB1V02_LOCUS4033</name>
</gene>
<dbReference type="OrthoDB" id="3535323at2759"/>
<dbReference type="Pfam" id="PF13912">
    <property type="entry name" value="zf-C2H2_6"/>
    <property type="match status" value="2"/>
</dbReference>
<feature type="region of interest" description="Disordered" evidence="7">
    <location>
        <begin position="303"/>
        <end position="387"/>
    </location>
</feature>
<accession>A0A7R8ZJH9</accession>
<dbReference type="SMART" id="SM00355">
    <property type="entry name" value="ZnF_C2H2"/>
    <property type="match status" value="9"/>
</dbReference>
<protein>
    <submittedName>
        <fullName evidence="8">Uncharacterized protein</fullName>
    </submittedName>
</protein>
<feature type="region of interest" description="Disordered" evidence="7">
    <location>
        <begin position="1235"/>
        <end position="1303"/>
    </location>
</feature>
<dbReference type="GO" id="GO:0010468">
    <property type="term" value="P:regulation of gene expression"/>
    <property type="evidence" value="ECO:0007669"/>
    <property type="project" value="TreeGrafter"/>
</dbReference>
<feature type="compositionally biased region" description="Polar residues" evidence="7">
    <location>
        <begin position="1250"/>
        <end position="1279"/>
    </location>
</feature>
<proteinExistence type="predicted"/>
<feature type="compositionally biased region" description="Low complexity" evidence="7">
    <location>
        <begin position="647"/>
        <end position="672"/>
    </location>
</feature>
<dbReference type="InterPro" id="IPR036236">
    <property type="entry name" value="Znf_C2H2_sf"/>
</dbReference>
<feature type="region of interest" description="Disordered" evidence="7">
    <location>
        <begin position="60"/>
        <end position="277"/>
    </location>
</feature>
<evidence type="ECO:0000256" key="4">
    <source>
        <dbReference type="ARBA" id="ARBA00022771"/>
    </source>
</evidence>
<reference evidence="8" key="1">
    <citation type="submission" date="2020-11" db="EMBL/GenBank/DDBJ databases">
        <authorList>
            <person name="Tran Van P."/>
        </authorList>
    </citation>
    <scope>NUCLEOTIDE SEQUENCE</scope>
</reference>
<evidence type="ECO:0000256" key="5">
    <source>
        <dbReference type="ARBA" id="ARBA00022833"/>
    </source>
</evidence>
<feature type="compositionally biased region" description="Basic and acidic residues" evidence="7">
    <location>
        <begin position="1236"/>
        <end position="1249"/>
    </location>
</feature>
<feature type="compositionally biased region" description="Low complexity" evidence="7">
    <location>
        <begin position="218"/>
        <end position="230"/>
    </location>
</feature>
<feature type="compositionally biased region" description="Polar residues" evidence="7">
    <location>
        <begin position="512"/>
        <end position="525"/>
    </location>
</feature>
<feature type="compositionally biased region" description="Polar residues" evidence="7">
    <location>
        <begin position="484"/>
        <end position="501"/>
    </location>
</feature>
<feature type="compositionally biased region" description="Low complexity" evidence="7">
    <location>
        <begin position="339"/>
        <end position="349"/>
    </location>
</feature>
<feature type="compositionally biased region" description="Polar residues" evidence="7">
    <location>
        <begin position="362"/>
        <end position="373"/>
    </location>
</feature>
<evidence type="ECO:0000313" key="8">
    <source>
        <dbReference type="EMBL" id="CAD7226108.1"/>
    </source>
</evidence>
<feature type="compositionally biased region" description="Low complexity" evidence="7">
    <location>
        <begin position="95"/>
        <end position="113"/>
    </location>
</feature>
<feature type="region of interest" description="Disordered" evidence="7">
    <location>
        <begin position="1186"/>
        <end position="1220"/>
    </location>
</feature>
<dbReference type="EMBL" id="OB660747">
    <property type="protein sequence ID" value="CAD7226108.1"/>
    <property type="molecule type" value="Genomic_DNA"/>
</dbReference>
<feature type="compositionally biased region" description="Pro residues" evidence="7">
    <location>
        <begin position="78"/>
        <end position="94"/>
    </location>
</feature>
<feature type="compositionally biased region" description="Basic and acidic residues" evidence="7">
    <location>
        <begin position="533"/>
        <end position="542"/>
    </location>
</feature>
<evidence type="ECO:0000256" key="1">
    <source>
        <dbReference type="ARBA" id="ARBA00004123"/>
    </source>
</evidence>
<dbReference type="PROSITE" id="PS00028">
    <property type="entry name" value="ZINC_FINGER_C2H2_1"/>
    <property type="match status" value="8"/>
</dbReference>
<dbReference type="PROSITE" id="PS50157">
    <property type="entry name" value="ZINC_FINGER_C2H2_2"/>
    <property type="match status" value="7"/>
</dbReference>
<feature type="compositionally biased region" description="Polar residues" evidence="7">
    <location>
        <begin position="464"/>
        <end position="477"/>
    </location>
</feature>
<feature type="region of interest" description="Disordered" evidence="7">
    <location>
        <begin position="460"/>
        <end position="672"/>
    </location>
</feature>
<evidence type="ECO:0000256" key="3">
    <source>
        <dbReference type="ARBA" id="ARBA00022737"/>
    </source>
</evidence>
<keyword evidence="2" id="KW-0479">Metal-binding</keyword>
<evidence type="ECO:0000256" key="7">
    <source>
        <dbReference type="SAM" id="MobiDB-lite"/>
    </source>
</evidence>
<keyword evidence="4" id="KW-0863">Zinc-finger</keyword>
<dbReference type="GO" id="GO:0005634">
    <property type="term" value="C:nucleus"/>
    <property type="evidence" value="ECO:0007669"/>
    <property type="project" value="UniProtKB-SubCell"/>
</dbReference>
<evidence type="ECO:0000256" key="2">
    <source>
        <dbReference type="ARBA" id="ARBA00022723"/>
    </source>
</evidence>
<dbReference type="PANTHER" id="PTHR16515:SF49">
    <property type="entry name" value="GASTRULA ZINC FINGER PROTEIN XLCGF49.1-LIKE-RELATED"/>
    <property type="match status" value="1"/>
</dbReference>
<feature type="compositionally biased region" description="Polar residues" evidence="7">
    <location>
        <begin position="543"/>
        <end position="646"/>
    </location>
</feature>
<dbReference type="InterPro" id="IPR050331">
    <property type="entry name" value="Zinc_finger"/>
</dbReference>
<dbReference type="InterPro" id="IPR013087">
    <property type="entry name" value="Znf_C2H2_type"/>
</dbReference>
<sequence length="1372" mass="145621">MDALQGCSHTVPITVMPMKAKYNPSDLFYNCRSFVSPGEFGVLFLTPPSWMYRRNFGSSVDAGSSDEDDNAVSASGLPPTPASAPPMSFSPPATPSGSDGVSSSTSALSASVVEDIYSQGGPPSASGGGGVDSTSDIVSHRSFSSYRDVADESGYDADSSSQAAHPRRDSPSHPPGDSPLVTSSQIPESPFPPPESPNPSTAGSSRPGQSSNDGAEVAASPSLSSGSPPSAIHPRSDESPADSSPPQQARKRRRSSADEGEATAREAVASEAPPLRRRHLCFNCNIAFLSENSLRRHVRVAHPAPDGEEGDQGESASPSEPSSSAELNPPPDQPSVAAGEPSSSSSGSPSHEEHPPDGGNNPPASNNGLQPPNSSTTSSSLHSMHRPYHPHILGNPFLPKVEINPFPCAAMEFLGFNPPPNNPSGASATFLHPPPFALLHHQQPQYNQPIHSQNVPRRRLPYPQQENSSQTTASPSQLRKRLTSGGSRTQRPNPNSANSGILPTILNRAPRMNSSRPGTLPSRQEPTVVVEQRSSHPSEKQHQNNLPSSEATPNLPSSTATPNVPSSAATRNLPSSTATRNLPSSAATPNLPSSAAATPNLPSSAATPNLPSSAATPNVPSSAATPNVPSSAVTPNVPSSAATPNLPSSAATPNSGSASTSTPSRSATASCSGANGVSAHWIASTRNAMEQPLGPSVTVSHSTDTAHCSSVLEMVPQSCGSSLRLNMSAGPKDILLPSAQLIDRPVRRSPVEITDEFNDTVSSDVKLTSAEILDPLVEDVASVSPEPGAQPLVPVINGVLTSGSKKSSESSCSAASPQLHKCDHCGQSFKSIPALKAHMKTHSDVKYDCPICSAVFPTMRDLRHHVPSHKTNDGFYVCFQCGIRRPLYAQIRKHVRAYHSDLSYTCPICHRQFSHRNKLRNHLTSHSHDRQFLCSNCGQQFKRKDKLKEHFAKKHGPKIVSKVKRKQLNPGNNMPFRCDHCNAGFRRRGMLVNHVVQHHPSVPREMFSALATPITKPVTVFPCPHCDRKYQSSSKRKSHCLKAHPGKAVPLGIQRRNPDGNNEKDGEKCFVVMPPEILNGTGTIEKPARCVLCHKEYANKNKLIGHMRKAHKPTEEEGGIWLKTASNGTTKQEASDLGPSATMLFSPHMNPRENNEPNTSIKVETVVLPPGFNHRQHIDLGLKSASNGAAKQEASDLRPSATVLPSPHMSPGENNEPNTSIKVETVVLPPGFSYRRHIDLGPHEKKTKTPEQLSRLSENNGDCDNDGTTASGEKNTPQSEGVFIGPSTSSSGDAAPPSEANSSSFLPQFLCAPETPEVVPHEIDGLLLSPPPVLPPPQARVSAHSLLPSPSPSRDIQSLGPVTMNHHAAGGL</sequence>
<evidence type="ECO:0000256" key="6">
    <source>
        <dbReference type="ARBA" id="ARBA00023242"/>
    </source>
</evidence>
<dbReference type="SUPFAM" id="SSF57667">
    <property type="entry name" value="beta-beta-alpha zinc fingers"/>
    <property type="match status" value="3"/>
</dbReference>
<organism evidence="8">
    <name type="scientific">Cyprideis torosa</name>
    <dbReference type="NCBI Taxonomy" id="163714"/>
    <lineage>
        <taxon>Eukaryota</taxon>
        <taxon>Metazoa</taxon>
        <taxon>Ecdysozoa</taxon>
        <taxon>Arthropoda</taxon>
        <taxon>Crustacea</taxon>
        <taxon>Oligostraca</taxon>
        <taxon>Ostracoda</taxon>
        <taxon>Podocopa</taxon>
        <taxon>Podocopida</taxon>
        <taxon>Cytherocopina</taxon>
        <taxon>Cytheroidea</taxon>
        <taxon>Cytherideidae</taxon>
        <taxon>Cyprideis</taxon>
    </lineage>
</organism>
<feature type="compositionally biased region" description="Low complexity" evidence="7">
    <location>
        <begin position="314"/>
        <end position="326"/>
    </location>
</feature>
<keyword evidence="3" id="KW-0677">Repeat</keyword>
<name>A0A7R8ZJH9_9CRUS</name>
<feature type="compositionally biased region" description="Polar residues" evidence="7">
    <location>
        <begin position="132"/>
        <end position="145"/>
    </location>
</feature>
<dbReference type="Gene3D" id="3.30.160.60">
    <property type="entry name" value="Classic Zinc Finger"/>
    <property type="match status" value="4"/>
</dbReference>
<comment type="subcellular location">
    <subcellularLocation>
        <location evidence="1">Nucleus</location>
    </subcellularLocation>
</comment>
<dbReference type="GO" id="GO:0008270">
    <property type="term" value="F:zinc ion binding"/>
    <property type="evidence" value="ECO:0007669"/>
    <property type="project" value="UniProtKB-KW"/>
</dbReference>
<dbReference type="PANTHER" id="PTHR16515">
    <property type="entry name" value="PR DOMAIN ZINC FINGER PROTEIN"/>
    <property type="match status" value="1"/>
</dbReference>